<dbReference type="Gene3D" id="3.30.750.24">
    <property type="entry name" value="STAS domain"/>
    <property type="match status" value="1"/>
</dbReference>
<dbReference type="CDD" id="cd07041">
    <property type="entry name" value="STAS_RsbR_RsbS_like"/>
    <property type="match status" value="1"/>
</dbReference>
<dbReference type="AlphaFoldDB" id="A0A365KXK2"/>
<dbReference type="RefSeq" id="WP_112223623.1">
    <property type="nucleotide sequence ID" value="NZ_CP047673.1"/>
</dbReference>
<gene>
    <name evidence="2" type="ORF">DP120_10490</name>
</gene>
<reference evidence="2 3" key="1">
    <citation type="submission" date="2018-06" db="EMBL/GenBank/DDBJ databases">
        <title>The draft genome sequences of strains SCU63 and S1.</title>
        <authorList>
            <person name="Gan L."/>
        </authorList>
    </citation>
    <scope>NUCLEOTIDE SEQUENCE [LARGE SCALE GENOMIC DNA]</scope>
    <source>
        <strain evidence="2 3">SCU63</strain>
    </source>
</reference>
<accession>A0A365KXK2</accession>
<comment type="caution">
    <text evidence="2">The sequence shown here is derived from an EMBL/GenBank/DDBJ whole genome shotgun (WGS) entry which is preliminary data.</text>
</comment>
<evidence type="ECO:0000256" key="1">
    <source>
        <dbReference type="SAM" id="Coils"/>
    </source>
</evidence>
<evidence type="ECO:0000313" key="3">
    <source>
        <dbReference type="Proteomes" id="UP000251002"/>
    </source>
</evidence>
<proteinExistence type="predicted"/>
<protein>
    <submittedName>
        <fullName evidence="2">STAS domain-containing protein</fullName>
    </submittedName>
</protein>
<dbReference type="InterPro" id="IPR036513">
    <property type="entry name" value="STAS_dom_sf"/>
</dbReference>
<sequence>MKKQIIVGDVEMNWDLKTGEVLFEGGDVVLFWISAMETFFDSIREISGTEATKLVLETTGFRQGVIVGEGFLDKKNINTSNVVEWLSNTYAPAGWGKVKIVEMDKEAKHFTLHIQDDWEYKMNQRKQKGLDGIFVPSHYAGVLTGLFRTNFWYTTVQYQNDENPYSIVKYYPSDVTVQSNIHEMSRKQEAMQIKELERRVDDKTKMLQNLVKELSSPIIPVLEKIVVVPMIGSYDEDRSEDLIYNTLSELPKHQAQYLLLDLTGLHKHITEHTAMLIDKLGAAARLLGIETILVGVSPELAMVIVQSNSNLRKFECLQSLQHGVYYALGKSGRRIV</sequence>
<organism evidence="2 3">
    <name type="scientific">Planococcus halotolerans</name>
    <dbReference type="NCBI Taxonomy" id="2233542"/>
    <lineage>
        <taxon>Bacteria</taxon>
        <taxon>Bacillati</taxon>
        <taxon>Bacillota</taxon>
        <taxon>Bacilli</taxon>
        <taxon>Bacillales</taxon>
        <taxon>Caryophanaceae</taxon>
        <taxon>Planococcus</taxon>
    </lineage>
</organism>
<dbReference type="Proteomes" id="UP000251002">
    <property type="component" value="Unassembled WGS sequence"/>
</dbReference>
<feature type="coiled-coil region" evidence="1">
    <location>
        <begin position="186"/>
        <end position="213"/>
    </location>
</feature>
<dbReference type="PANTHER" id="PTHR33745">
    <property type="entry name" value="RSBT ANTAGONIST PROTEIN RSBS-RELATED"/>
    <property type="match status" value="1"/>
</dbReference>
<keyword evidence="3" id="KW-1185">Reference proteome</keyword>
<dbReference type="PANTHER" id="PTHR33745:SF8">
    <property type="entry name" value="BLUE-LIGHT PHOTORECEPTOR"/>
    <property type="match status" value="1"/>
</dbReference>
<dbReference type="EMBL" id="QLZR01000003">
    <property type="protein sequence ID" value="RAZ77896.1"/>
    <property type="molecule type" value="Genomic_DNA"/>
</dbReference>
<keyword evidence="1" id="KW-0175">Coiled coil</keyword>
<name>A0A365KXK2_9BACL</name>
<dbReference type="SUPFAM" id="SSF52091">
    <property type="entry name" value="SpoIIaa-like"/>
    <property type="match status" value="1"/>
</dbReference>
<evidence type="ECO:0000313" key="2">
    <source>
        <dbReference type="EMBL" id="RAZ77896.1"/>
    </source>
</evidence>
<dbReference type="InterPro" id="IPR051932">
    <property type="entry name" value="Bact_StressResp_Reg"/>
</dbReference>